<dbReference type="EMBL" id="CAJOBB010001018">
    <property type="protein sequence ID" value="CAF3794909.1"/>
    <property type="molecule type" value="Genomic_DNA"/>
</dbReference>
<evidence type="ECO:0000259" key="2">
    <source>
        <dbReference type="Pfam" id="PF00892"/>
    </source>
</evidence>
<evidence type="ECO:0000313" key="3">
    <source>
        <dbReference type="EMBL" id="CAF0751320.1"/>
    </source>
</evidence>
<keyword evidence="1" id="KW-0472">Membrane</keyword>
<sequence>MEIDNEENIIVPLTEQTNSVELSPTIVQRFSGIFYALLSAFLFTISVFITKQLEVELLSALIPRFLIQTVSLFIYMKFIKHYSLYKQSEKQEILFLILNVFCSASGFLAFFIGYRYLPLPDLTTIRYTQVIWTAIITSIIYCEKPSIPIILASLLTTIGVVCVAQPNFLFEKTSNITISSTDHDQRLIGLSIALYASIAMSLMIISNKHLLTKYKTKHSLIMLQFAFVSLCISIIYCFYKYYFLSDTIQSLKKDFFNWKYLCASSVCLLQIISSILVQKAIKREHPSIFTIVQASDILFSILLQNIFASMKSNFLSLFGSFLVLISILIISGFKFINEKRSTVRT</sequence>
<feature type="transmembrane region" description="Helical" evidence="1">
    <location>
        <begin position="314"/>
        <end position="336"/>
    </location>
</feature>
<feature type="transmembrane region" description="Helical" evidence="1">
    <location>
        <begin position="219"/>
        <end position="243"/>
    </location>
</feature>
<protein>
    <recommendedName>
        <fullName evidence="2">EamA domain-containing protein</fullName>
    </recommendedName>
</protein>
<feature type="transmembrane region" description="Helical" evidence="1">
    <location>
        <begin position="149"/>
        <end position="168"/>
    </location>
</feature>
<dbReference type="EMBL" id="CAJNOE010000022">
    <property type="protein sequence ID" value="CAF0751320.1"/>
    <property type="molecule type" value="Genomic_DNA"/>
</dbReference>
<comment type="caution">
    <text evidence="3">The sequence shown here is derived from an EMBL/GenBank/DDBJ whole genome shotgun (WGS) entry which is preliminary data.</text>
</comment>
<accession>A0A813PHP6</accession>
<evidence type="ECO:0000313" key="4">
    <source>
        <dbReference type="EMBL" id="CAF3794909.1"/>
    </source>
</evidence>
<dbReference type="GO" id="GO:0016020">
    <property type="term" value="C:membrane"/>
    <property type="evidence" value="ECO:0007669"/>
    <property type="project" value="InterPro"/>
</dbReference>
<feature type="transmembrane region" description="Helical" evidence="1">
    <location>
        <begin position="61"/>
        <end position="79"/>
    </location>
</feature>
<evidence type="ECO:0000256" key="1">
    <source>
        <dbReference type="SAM" id="Phobius"/>
    </source>
</evidence>
<feature type="domain" description="EamA" evidence="2">
    <location>
        <begin position="31"/>
        <end position="163"/>
    </location>
</feature>
<dbReference type="Pfam" id="PF00892">
    <property type="entry name" value="EamA"/>
    <property type="match status" value="1"/>
</dbReference>
<proteinExistence type="predicted"/>
<name>A0A813PHP6_9BILA</name>
<feature type="transmembrane region" description="Helical" evidence="1">
    <location>
        <begin position="32"/>
        <end position="49"/>
    </location>
</feature>
<dbReference type="Proteomes" id="UP000663860">
    <property type="component" value="Unassembled WGS sequence"/>
</dbReference>
<dbReference type="Proteomes" id="UP000663868">
    <property type="component" value="Unassembled WGS sequence"/>
</dbReference>
<keyword evidence="1" id="KW-1133">Transmembrane helix</keyword>
<dbReference type="PANTHER" id="PTHR22911:SF137">
    <property type="entry name" value="SOLUTE CARRIER FAMILY 35 MEMBER G2-RELATED"/>
    <property type="match status" value="1"/>
</dbReference>
<keyword evidence="1" id="KW-0812">Transmembrane</keyword>
<dbReference type="AlphaFoldDB" id="A0A813PHP6"/>
<evidence type="ECO:0000313" key="5">
    <source>
        <dbReference type="Proteomes" id="UP000663860"/>
    </source>
</evidence>
<dbReference type="SUPFAM" id="SSF103481">
    <property type="entry name" value="Multidrug resistance efflux transporter EmrE"/>
    <property type="match status" value="1"/>
</dbReference>
<dbReference type="PANTHER" id="PTHR22911">
    <property type="entry name" value="ACYL-MALONYL CONDENSING ENZYME-RELATED"/>
    <property type="match status" value="1"/>
</dbReference>
<feature type="transmembrane region" description="Helical" evidence="1">
    <location>
        <begin position="188"/>
        <end position="207"/>
    </location>
</feature>
<feature type="transmembrane region" description="Helical" evidence="1">
    <location>
        <begin position="91"/>
        <end position="112"/>
    </location>
</feature>
<organism evidence="3 5">
    <name type="scientific">Adineta steineri</name>
    <dbReference type="NCBI Taxonomy" id="433720"/>
    <lineage>
        <taxon>Eukaryota</taxon>
        <taxon>Metazoa</taxon>
        <taxon>Spiralia</taxon>
        <taxon>Gnathifera</taxon>
        <taxon>Rotifera</taxon>
        <taxon>Eurotatoria</taxon>
        <taxon>Bdelloidea</taxon>
        <taxon>Adinetida</taxon>
        <taxon>Adinetidae</taxon>
        <taxon>Adineta</taxon>
    </lineage>
</organism>
<reference evidence="3" key="1">
    <citation type="submission" date="2021-02" db="EMBL/GenBank/DDBJ databases">
        <authorList>
            <person name="Nowell W R."/>
        </authorList>
    </citation>
    <scope>NUCLEOTIDE SEQUENCE</scope>
</reference>
<dbReference type="InterPro" id="IPR037185">
    <property type="entry name" value="EmrE-like"/>
</dbReference>
<gene>
    <name evidence="3" type="ORF">IZO911_LOCUS4163</name>
    <name evidence="4" type="ORF">KXQ929_LOCUS16686</name>
</gene>
<feature type="transmembrane region" description="Helical" evidence="1">
    <location>
        <begin position="255"/>
        <end position="276"/>
    </location>
</feature>
<dbReference type="InterPro" id="IPR000620">
    <property type="entry name" value="EamA_dom"/>
</dbReference>